<dbReference type="CDD" id="cd19757">
    <property type="entry name" value="Bbox1"/>
    <property type="match status" value="1"/>
</dbReference>
<dbReference type="EMBL" id="JAAPAO010000409">
    <property type="protein sequence ID" value="KAF4660532.1"/>
    <property type="molecule type" value="Genomic_DNA"/>
</dbReference>
<accession>A0A7J6LML0</accession>
<dbReference type="PROSITE" id="PS00028">
    <property type="entry name" value="ZINC_FINGER_C2H2_1"/>
    <property type="match status" value="1"/>
</dbReference>
<sequence length="507" mass="57062">MDNPFGGFRARTHSDPELPQLLPVPARPHSSYEPKVAPKLYTQFDPEVIDAMSVALGIDVESQSQFHWIVRDCLLALRDNGWICTVSRPSANVTDLTYTNSVSQESKSYHPVVEEHRLLAARLMLEWKELEQKRKDRLYLVKELVYHQISGVRDVRKVSTPKVIERLLEYLNIDVLTESFLIRRVKQSLEAAYFAVKHAGGLHHFTVDTVIDVHALIVQLALERAAFMKKVSPSGLLYCVECETALGDVICGSCHDIFCNACMVAVHSTGHRLDHPAVFIEQCACSECEVKSAVVRCVDCADLYCSDCFHSTHKTGKRSRHCVRLPMTTFCFECDSNEASYICMQCEDVLCTECSSRIHRKGARQNHTIFGLRKAAYSKKLFANNIDSLMMIIERNISLSQPLSPWMLFYDDAFNPFWYNFRSRESVRCLANDVLHPPADTEEDGAGIDLLDTRAAKRCAKGAVFYVPPPMHIKFASPAGATSDDLLTSSMSMYTGDSDVKDDLRGA</sequence>
<dbReference type="Pfam" id="PF22586">
    <property type="entry name" value="ANCHR-like_BBOX"/>
    <property type="match status" value="2"/>
</dbReference>
<proteinExistence type="predicted"/>
<reference evidence="4 5" key="1">
    <citation type="submission" date="2020-04" db="EMBL/GenBank/DDBJ databases">
        <title>Perkinsus chesapeaki whole genome sequence.</title>
        <authorList>
            <person name="Bogema D.R."/>
        </authorList>
    </citation>
    <scope>NUCLEOTIDE SEQUENCE [LARGE SCALE GENOMIC DNA]</scope>
    <source>
        <strain evidence="4">ATCC PRA-425</strain>
    </source>
</reference>
<feature type="region of interest" description="Disordered" evidence="2">
    <location>
        <begin position="1"/>
        <end position="31"/>
    </location>
</feature>
<keyword evidence="1" id="KW-0863">Zinc-finger</keyword>
<dbReference type="AlphaFoldDB" id="A0A7J6LML0"/>
<evidence type="ECO:0000259" key="3">
    <source>
        <dbReference type="PROSITE" id="PS50119"/>
    </source>
</evidence>
<gene>
    <name evidence="4" type="ORF">FOL47_007095</name>
</gene>
<keyword evidence="5" id="KW-1185">Reference proteome</keyword>
<dbReference type="InterPro" id="IPR000315">
    <property type="entry name" value="Znf_B-box"/>
</dbReference>
<comment type="caution">
    <text evidence="4">The sequence shown here is derived from an EMBL/GenBank/DDBJ whole genome shotgun (WGS) entry which is preliminary data.</text>
</comment>
<evidence type="ECO:0000256" key="2">
    <source>
        <dbReference type="SAM" id="MobiDB-lite"/>
    </source>
</evidence>
<feature type="domain" description="B box-type" evidence="3">
    <location>
        <begin position="280"/>
        <end position="327"/>
    </location>
</feature>
<evidence type="ECO:0000313" key="4">
    <source>
        <dbReference type="EMBL" id="KAF4660532.1"/>
    </source>
</evidence>
<keyword evidence="1" id="KW-0862">Zinc</keyword>
<organism evidence="4 5">
    <name type="scientific">Perkinsus chesapeaki</name>
    <name type="common">Clam parasite</name>
    <name type="synonym">Perkinsus andrewsi</name>
    <dbReference type="NCBI Taxonomy" id="330153"/>
    <lineage>
        <taxon>Eukaryota</taxon>
        <taxon>Sar</taxon>
        <taxon>Alveolata</taxon>
        <taxon>Perkinsozoa</taxon>
        <taxon>Perkinsea</taxon>
        <taxon>Perkinsida</taxon>
        <taxon>Perkinsidae</taxon>
        <taxon>Perkinsus</taxon>
    </lineage>
</organism>
<dbReference type="GO" id="GO:0008270">
    <property type="term" value="F:zinc ion binding"/>
    <property type="evidence" value="ECO:0007669"/>
    <property type="project" value="UniProtKB-KW"/>
</dbReference>
<dbReference type="InterPro" id="IPR013087">
    <property type="entry name" value="Znf_C2H2_type"/>
</dbReference>
<name>A0A7J6LML0_PERCH</name>
<feature type="domain" description="B box-type" evidence="3">
    <location>
        <begin position="326"/>
        <end position="372"/>
    </location>
</feature>
<dbReference type="PROSITE" id="PS50119">
    <property type="entry name" value="ZF_BBOX"/>
    <property type="match status" value="3"/>
</dbReference>
<feature type="domain" description="B box-type" evidence="3">
    <location>
        <begin position="234"/>
        <end position="280"/>
    </location>
</feature>
<evidence type="ECO:0000313" key="5">
    <source>
        <dbReference type="Proteomes" id="UP000591131"/>
    </source>
</evidence>
<protein>
    <recommendedName>
        <fullName evidence="3">B box-type domain-containing protein</fullName>
    </recommendedName>
</protein>
<dbReference type="Proteomes" id="UP000591131">
    <property type="component" value="Unassembled WGS sequence"/>
</dbReference>
<evidence type="ECO:0000256" key="1">
    <source>
        <dbReference type="PROSITE-ProRule" id="PRU00024"/>
    </source>
</evidence>
<dbReference type="OrthoDB" id="6226111at2759"/>
<keyword evidence="1" id="KW-0479">Metal-binding</keyword>